<feature type="domain" description="FF" evidence="5">
    <location>
        <begin position="477"/>
        <end position="532"/>
    </location>
</feature>
<evidence type="ECO:0000259" key="4">
    <source>
        <dbReference type="PROSITE" id="PS50020"/>
    </source>
</evidence>
<dbReference type="InterPro" id="IPR045148">
    <property type="entry name" value="TCRG1-like"/>
</dbReference>
<feature type="region of interest" description="Disordered" evidence="3">
    <location>
        <begin position="19"/>
        <end position="43"/>
    </location>
</feature>
<evidence type="ECO:0000313" key="7">
    <source>
        <dbReference type="WBParaSite" id="SPAL_0000758700.1"/>
    </source>
</evidence>
<dbReference type="WBParaSite" id="SPAL_0000758700.1">
    <property type="protein sequence ID" value="SPAL_0000758700.1"/>
    <property type="gene ID" value="SPAL_0000758700"/>
</dbReference>
<dbReference type="AlphaFoldDB" id="A0A0N5BNV9"/>
<dbReference type="GO" id="GO:0003712">
    <property type="term" value="F:transcription coregulator activity"/>
    <property type="evidence" value="ECO:0007669"/>
    <property type="project" value="TreeGrafter"/>
</dbReference>
<keyword evidence="6" id="KW-1185">Reference proteome</keyword>
<dbReference type="SUPFAM" id="SSF51045">
    <property type="entry name" value="WW domain"/>
    <property type="match status" value="3"/>
</dbReference>
<dbReference type="SMART" id="SM00441">
    <property type="entry name" value="FF"/>
    <property type="match status" value="6"/>
</dbReference>
<feature type="region of interest" description="Disordered" evidence="3">
    <location>
        <begin position="630"/>
        <end position="650"/>
    </location>
</feature>
<dbReference type="PROSITE" id="PS01159">
    <property type="entry name" value="WW_DOMAIN_1"/>
    <property type="match status" value="1"/>
</dbReference>
<evidence type="ECO:0000256" key="3">
    <source>
        <dbReference type="SAM" id="MobiDB-lite"/>
    </source>
</evidence>
<proteinExistence type="predicted"/>
<dbReference type="PROSITE" id="PS50020">
    <property type="entry name" value="WW_DOMAIN_2"/>
    <property type="match status" value="3"/>
</dbReference>
<dbReference type="PANTHER" id="PTHR15377:SF3">
    <property type="entry name" value="WW DOMAIN-CONTAINING PROTEIN"/>
    <property type="match status" value="1"/>
</dbReference>
<dbReference type="InterPro" id="IPR036020">
    <property type="entry name" value="WW_dom_sf"/>
</dbReference>
<dbReference type="PROSITE" id="PS51676">
    <property type="entry name" value="FF"/>
    <property type="match status" value="3"/>
</dbReference>
<feature type="compositionally biased region" description="Basic and acidic residues" evidence="3">
    <location>
        <begin position="854"/>
        <end position="864"/>
    </location>
</feature>
<keyword evidence="2" id="KW-0175">Coiled coil</keyword>
<accession>A0A0N5BNV9</accession>
<name>A0A0N5BNV9_STREA</name>
<feature type="domain" description="WW" evidence="4">
    <location>
        <begin position="287"/>
        <end position="314"/>
    </location>
</feature>
<dbReference type="FunFam" id="2.20.70.10:FF:000049">
    <property type="entry name" value="Transcription elongation regulator 1-like"/>
    <property type="match status" value="1"/>
</dbReference>
<dbReference type="Pfam" id="PF23517">
    <property type="entry name" value="WW_TCERG1"/>
    <property type="match status" value="1"/>
</dbReference>
<dbReference type="PANTHER" id="PTHR15377">
    <property type="entry name" value="TRANSCRIPTION ELONGATION REGULATOR 1"/>
    <property type="match status" value="1"/>
</dbReference>
<dbReference type="InterPro" id="IPR057565">
    <property type="entry name" value="WW_TCRG1_3rd"/>
</dbReference>
<dbReference type="SMART" id="SM00456">
    <property type="entry name" value="WW"/>
    <property type="match status" value="3"/>
</dbReference>
<dbReference type="Pfam" id="PF00397">
    <property type="entry name" value="WW"/>
    <property type="match status" value="1"/>
</dbReference>
<dbReference type="CDD" id="cd00201">
    <property type="entry name" value="WW"/>
    <property type="match status" value="3"/>
</dbReference>
<dbReference type="InterPro" id="IPR002713">
    <property type="entry name" value="FF_domain"/>
</dbReference>
<dbReference type="Pfam" id="PF01846">
    <property type="entry name" value="FF"/>
    <property type="match status" value="5"/>
</dbReference>
<evidence type="ECO:0000256" key="1">
    <source>
        <dbReference type="ARBA" id="ARBA00022737"/>
    </source>
</evidence>
<dbReference type="STRING" id="174720.A0A0N5BNV9"/>
<feature type="coiled-coil region" evidence="2">
    <location>
        <begin position="455"/>
        <end position="495"/>
    </location>
</feature>
<evidence type="ECO:0000313" key="6">
    <source>
        <dbReference type="Proteomes" id="UP000046392"/>
    </source>
</evidence>
<keyword evidence="1" id="KW-0677">Repeat</keyword>
<feature type="domain" description="WW" evidence="4">
    <location>
        <begin position="220"/>
        <end position="248"/>
    </location>
</feature>
<reference evidence="7" key="1">
    <citation type="submission" date="2017-02" db="UniProtKB">
        <authorList>
            <consortium name="WormBaseParasite"/>
        </authorList>
    </citation>
    <scope>IDENTIFICATION</scope>
</reference>
<organism evidence="6 7">
    <name type="scientific">Strongyloides papillosus</name>
    <name type="common">Intestinal threadworm</name>
    <dbReference type="NCBI Taxonomy" id="174720"/>
    <lineage>
        <taxon>Eukaryota</taxon>
        <taxon>Metazoa</taxon>
        <taxon>Ecdysozoa</taxon>
        <taxon>Nematoda</taxon>
        <taxon>Chromadorea</taxon>
        <taxon>Rhabditida</taxon>
        <taxon>Tylenchina</taxon>
        <taxon>Panagrolaimomorpha</taxon>
        <taxon>Strongyloidoidea</taxon>
        <taxon>Strongyloididae</taxon>
        <taxon>Strongyloides</taxon>
    </lineage>
</organism>
<feature type="domain" description="WW" evidence="4">
    <location>
        <begin position="121"/>
        <end position="148"/>
    </location>
</feature>
<dbReference type="InterPro" id="IPR036517">
    <property type="entry name" value="FF_domain_sf"/>
</dbReference>
<dbReference type="GO" id="GO:0005634">
    <property type="term" value="C:nucleus"/>
    <property type="evidence" value="ECO:0007669"/>
    <property type="project" value="TreeGrafter"/>
</dbReference>
<dbReference type="Gene3D" id="1.10.10.440">
    <property type="entry name" value="FF domain"/>
    <property type="match status" value="6"/>
</dbReference>
<sequence>MRYSPKTLDIRDLKAPQNLHSSAPMTDVSFFNNNAPRPNIRQRGPPTYNAGARLLPTHAAAAYGNNSNPNIIQPPRIGNNNPGPSIMANNINPIEIQEKQKEIFIKLVKERIEYKDGDELWVEISQLGGKPYYFHAFTKQSVWNKPEGENIVIIDQHEFKNIGEEAGRRFSEFTKKSPPTINGYSGGKINQSNNMIYGGTNNLSPMTSSNNTQLDPCIFWKEYFDKNTNRAYYYNIKTTETTWIKPPELVEKELEERRRQEEERKLELERKKTNRAVKTIPVKGTQWTVVWTGNGKVFFHNPSTRQSLWERPPELFHRDDVDQMINNESLTNNKLLNGELFNNENDDIKEDNQDNLKDCLVVDQQTTEEPLAKKKKINNSNDNGIVVPAKLLDDPSVQKEIEAQKTREQLPFEERVRIFKEMMLEKNVSATSIWEKELAKIVNDERYLLLNKDERKAEYDKYVKERLEIERLERKKRHKEAVEQFESLLEEAKLTHKSLYPTFAAKYSKDERFKKIEKTREREEIFNNWVKNIANQEKEEKKKLKHDAKTSFIEMLKEHKSLTRNTKWSVFKKKIDNDSRYFNTYLTSDIREELFKDYIKTLSSYSQSDVEDEDARLDRLKEKSLSQKALEERKKTVEKEKNEMTKDMKHSAGALARDNAKRLWKTILVEKIKKYDISWHDAKKILRDDERYEECDYLSRSEKEKYFDSHIKDLLSKRQKEIFSQFDQDKRFTYASSWSDVKKILITDEIYSNLYSSERKLEKDFREWKDETINKLLGDFKELLRETKIITYRSKRLAEENEQHLLDILSILEKDNRYLILNDIPMKREKIFMEYIEKLDKYGPPPPPTSSESESVKKKDFNNC</sequence>
<dbReference type="Proteomes" id="UP000046392">
    <property type="component" value="Unplaced"/>
</dbReference>
<feature type="domain" description="FF" evidence="5">
    <location>
        <begin position="545"/>
        <end position="601"/>
    </location>
</feature>
<evidence type="ECO:0000259" key="5">
    <source>
        <dbReference type="PROSITE" id="PS51676"/>
    </source>
</evidence>
<dbReference type="Gene3D" id="2.20.70.10">
    <property type="match status" value="3"/>
</dbReference>
<evidence type="ECO:0000256" key="2">
    <source>
        <dbReference type="SAM" id="Coils"/>
    </source>
</evidence>
<protein>
    <submittedName>
        <fullName evidence="7">WW domain-containing protein</fullName>
    </submittedName>
</protein>
<feature type="region of interest" description="Disordered" evidence="3">
    <location>
        <begin position="841"/>
        <end position="864"/>
    </location>
</feature>
<feature type="compositionally biased region" description="Polar residues" evidence="3">
    <location>
        <begin position="19"/>
        <end position="36"/>
    </location>
</feature>
<dbReference type="SUPFAM" id="SSF81698">
    <property type="entry name" value="FF domain"/>
    <property type="match status" value="4"/>
</dbReference>
<feature type="domain" description="FF" evidence="5">
    <location>
        <begin position="409"/>
        <end position="465"/>
    </location>
</feature>
<dbReference type="GO" id="GO:0070063">
    <property type="term" value="F:RNA polymerase binding"/>
    <property type="evidence" value="ECO:0007669"/>
    <property type="project" value="InterPro"/>
</dbReference>
<dbReference type="InterPro" id="IPR001202">
    <property type="entry name" value="WW_dom"/>
</dbReference>